<dbReference type="EMBL" id="CP051167">
    <property type="protein sequence ID" value="QIZ72360.1"/>
    <property type="molecule type" value="Genomic_DNA"/>
</dbReference>
<dbReference type="InterPro" id="IPR016181">
    <property type="entry name" value="Acyl_CoA_acyltransferase"/>
</dbReference>
<reference evidence="2 3" key="1">
    <citation type="submission" date="2020-04" db="EMBL/GenBank/DDBJ databases">
        <authorList>
            <person name="Basu S."/>
            <person name="Maruthanayagam V."/>
            <person name="Chakraborty S."/>
            <person name="Pramanik A."/>
            <person name="Mukherjee J."/>
            <person name="Brink B."/>
        </authorList>
    </citation>
    <scope>NUCLEOTIDE SEQUENCE [LARGE SCALE GENOMIC DNA]</scope>
    <source>
        <strain evidence="2 3">AP17</strain>
    </source>
</reference>
<keyword evidence="3" id="KW-1185">Reference proteome</keyword>
<keyword evidence="2" id="KW-0808">Transferase</keyword>
<dbReference type="GO" id="GO:0016747">
    <property type="term" value="F:acyltransferase activity, transferring groups other than amino-acyl groups"/>
    <property type="evidence" value="ECO:0007669"/>
    <property type="project" value="InterPro"/>
</dbReference>
<organism evidence="2 3">
    <name type="scientific">Oxynema aestuarii AP17</name>
    <dbReference type="NCBI Taxonomy" id="2064643"/>
    <lineage>
        <taxon>Bacteria</taxon>
        <taxon>Bacillati</taxon>
        <taxon>Cyanobacteriota</taxon>
        <taxon>Cyanophyceae</taxon>
        <taxon>Oscillatoriophycideae</taxon>
        <taxon>Oscillatoriales</taxon>
        <taxon>Oscillatoriaceae</taxon>
        <taxon>Oxynema</taxon>
        <taxon>Oxynema aestuarii</taxon>
    </lineage>
</organism>
<proteinExistence type="predicted"/>
<protein>
    <submittedName>
        <fullName evidence="2">GNAT family N-acetyltransferase</fullName>
    </submittedName>
</protein>
<dbReference type="InterPro" id="IPR000182">
    <property type="entry name" value="GNAT_dom"/>
</dbReference>
<dbReference type="AlphaFoldDB" id="A0A6H1U2G9"/>
<evidence type="ECO:0000259" key="1">
    <source>
        <dbReference type="PROSITE" id="PS51186"/>
    </source>
</evidence>
<gene>
    <name evidence="2" type="ORF">HCG48_18700</name>
</gene>
<evidence type="ECO:0000313" key="3">
    <source>
        <dbReference type="Proteomes" id="UP000500857"/>
    </source>
</evidence>
<name>A0A6H1U2G9_9CYAN</name>
<dbReference type="PROSITE" id="PS51186">
    <property type="entry name" value="GNAT"/>
    <property type="match status" value="1"/>
</dbReference>
<dbReference type="RefSeq" id="WP_168570509.1">
    <property type="nucleotide sequence ID" value="NZ_CP051167.1"/>
</dbReference>
<dbReference type="KEGG" id="oxy:HCG48_18700"/>
<dbReference type="Pfam" id="PF00583">
    <property type="entry name" value="Acetyltransf_1"/>
    <property type="match status" value="1"/>
</dbReference>
<accession>A0A6H1U2G9</accession>
<dbReference type="Proteomes" id="UP000500857">
    <property type="component" value="Chromosome"/>
</dbReference>
<evidence type="ECO:0000313" key="2">
    <source>
        <dbReference type="EMBL" id="QIZ72360.1"/>
    </source>
</evidence>
<feature type="domain" description="N-acetyltransferase" evidence="1">
    <location>
        <begin position="2"/>
        <end position="161"/>
    </location>
</feature>
<dbReference type="Gene3D" id="3.40.630.30">
    <property type="match status" value="1"/>
</dbReference>
<sequence length="209" mass="24234">MIDVKEINDPKAPEFEGFSKIYIESFPPQERPDLETIAHRLTDRISRLFVGKIGDRVVSIALLYALKNPNFVLLDFIGTDSQYRSQGLGTQMMNYLGETLKSRQIHLIIEVEDPQYSSNFKQGERRIEFYRRLGAKILENVPYLLAPFAGETPTKMKLMIWPDYGQLCLSGSLLTELIYDIYQNLYDRDRDDPFLNSFINDIPETIQLI</sequence>
<dbReference type="CDD" id="cd04301">
    <property type="entry name" value="NAT_SF"/>
    <property type="match status" value="1"/>
</dbReference>
<dbReference type="SUPFAM" id="SSF55729">
    <property type="entry name" value="Acyl-CoA N-acyltransferases (Nat)"/>
    <property type="match status" value="1"/>
</dbReference>